<evidence type="ECO:0000256" key="3">
    <source>
        <dbReference type="PROSITE-ProRule" id="PRU01278"/>
    </source>
</evidence>
<proteinExistence type="inferred from homology"/>
<dbReference type="InterPro" id="IPR044872">
    <property type="entry name" value="CcmK/CsoS1_BMC"/>
</dbReference>
<sequence length="92" mass="9476">MRRAIGLVETKGLVAAIQAADTMVKSADVNIVDLDVVGSALIAVIVSGEVAAVNAAVENARETAAQLGEIIATNVIARPHEEVDKMLDIIVG</sequence>
<dbReference type="KEGG" id="cad:Curi_c29090"/>
<evidence type="ECO:0000313" key="6">
    <source>
        <dbReference type="Proteomes" id="UP000006094"/>
    </source>
</evidence>
<protein>
    <submittedName>
        <fullName evidence="5">Microcompartment protein</fullName>
    </submittedName>
</protein>
<evidence type="ECO:0000259" key="4">
    <source>
        <dbReference type="PROSITE" id="PS51930"/>
    </source>
</evidence>
<dbReference type="Proteomes" id="UP000006094">
    <property type="component" value="Chromosome"/>
</dbReference>
<dbReference type="SUPFAM" id="SSF143414">
    <property type="entry name" value="CcmK-like"/>
    <property type="match status" value="1"/>
</dbReference>
<dbReference type="RefSeq" id="WP_014969009.1">
    <property type="nucleotide sequence ID" value="NC_018664.1"/>
</dbReference>
<dbReference type="InterPro" id="IPR000249">
    <property type="entry name" value="BMC_dom"/>
</dbReference>
<dbReference type="GO" id="GO:0031469">
    <property type="term" value="C:bacterial microcompartment"/>
    <property type="evidence" value="ECO:0007669"/>
    <property type="project" value="UniProtKB-SubCell"/>
</dbReference>
<comment type="similarity">
    <text evidence="3">Belongs to the bacterial microcompartments protein family.</text>
</comment>
<dbReference type="InterPro" id="IPR037233">
    <property type="entry name" value="CcmK-like_sf"/>
</dbReference>
<dbReference type="HOGENOM" id="CLU_064903_5_3_9"/>
<organism evidence="5 6">
    <name type="scientific">Gottschalkia acidurici (strain ATCC 7906 / DSM 604 / BCRC 14475 / CIP 104303 / KCTC 5404 / NCIMB 10678 / 9a)</name>
    <name type="common">Clostridium acidurici</name>
    <dbReference type="NCBI Taxonomy" id="1128398"/>
    <lineage>
        <taxon>Bacteria</taxon>
        <taxon>Bacillati</taxon>
        <taxon>Bacillota</taxon>
        <taxon>Tissierellia</taxon>
        <taxon>Tissierellales</taxon>
        <taxon>Gottschalkiaceae</taxon>
        <taxon>Gottschalkia</taxon>
    </lineage>
</organism>
<dbReference type="PROSITE" id="PS51930">
    <property type="entry name" value="BMC_2"/>
    <property type="match status" value="1"/>
</dbReference>
<dbReference type="InterPro" id="IPR050575">
    <property type="entry name" value="BMC_shell"/>
</dbReference>
<keyword evidence="2" id="KW-1283">Bacterial microcompartment</keyword>
<dbReference type="PANTHER" id="PTHR33941">
    <property type="entry name" value="PROPANEDIOL UTILIZATION PROTEIN PDUA"/>
    <property type="match status" value="1"/>
</dbReference>
<dbReference type="STRING" id="1128398.Curi_c29090"/>
<dbReference type="OrthoDB" id="9812608at2"/>
<evidence type="ECO:0000256" key="1">
    <source>
        <dbReference type="ARBA" id="ARBA00024322"/>
    </source>
</evidence>
<gene>
    <name evidence="5" type="ordered locus">Curi_c29090</name>
</gene>
<dbReference type="EMBL" id="CP003326">
    <property type="protein sequence ID" value="AFS79875.1"/>
    <property type="molecule type" value="Genomic_DNA"/>
</dbReference>
<dbReference type="Pfam" id="PF00936">
    <property type="entry name" value="BMC"/>
    <property type="match status" value="1"/>
</dbReference>
<name>K0B4P2_GOTA9</name>
<comment type="subcellular location">
    <subcellularLocation>
        <location evidence="1">Bacterial microcompartment</location>
    </subcellularLocation>
</comment>
<accession>K0B4P2</accession>
<reference evidence="5 6" key="1">
    <citation type="journal article" date="2012" name="PLoS ONE">
        <title>The purine-utilizing bacterium Clostridium acidurici 9a: a genome-guided metabolic reconsideration.</title>
        <authorList>
            <person name="Hartwich K."/>
            <person name="Poehlein A."/>
            <person name="Daniel R."/>
        </authorList>
    </citation>
    <scope>NUCLEOTIDE SEQUENCE [LARGE SCALE GENOMIC DNA]</scope>
    <source>
        <strain evidence="6">ATCC 7906 / DSM 604 / BCRC 14475 / CIP 104303 / KCTC 5404 / NCIMB 10678 / 9a</strain>
    </source>
</reference>
<keyword evidence="6" id="KW-1185">Reference proteome</keyword>
<evidence type="ECO:0000313" key="5">
    <source>
        <dbReference type="EMBL" id="AFS79875.1"/>
    </source>
</evidence>
<dbReference type="PANTHER" id="PTHR33941:SF11">
    <property type="entry name" value="BACTERIAL MICROCOMPARTMENT SHELL PROTEIN PDUJ"/>
    <property type="match status" value="1"/>
</dbReference>
<dbReference type="CDD" id="cd07045">
    <property type="entry name" value="BMC_CcmK_like"/>
    <property type="match status" value="1"/>
</dbReference>
<feature type="domain" description="BMC" evidence="4">
    <location>
        <begin position="4"/>
        <end position="88"/>
    </location>
</feature>
<dbReference type="eggNOG" id="COG4577">
    <property type="taxonomic scope" value="Bacteria"/>
</dbReference>
<dbReference type="AlphaFoldDB" id="K0B4P2"/>
<dbReference type="SMART" id="SM00877">
    <property type="entry name" value="BMC"/>
    <property type="match status" value="1"/>
</dbReference>
<dbReference type="Gene3D" id="3.30.70.1710">
    <property type="match status" value="1"/>
</dbReference>
<evidence type="ECO:0000256" key="2">
    <source>
        <dbReference type="ARBA" id="ARBA00024446"/>
    </source>
</evidence>